<sequence length="116" mass="13719">MWKRTKRKVTKNEEADFPEKENRKESISGTAATRAKRVKASKPHSVPEYFEDKRNLEDLWKAAFPVGTEWDQLDSFYQYNWNFSNLEDAFEEGGKLYGEKEYLFGSTERCLTFPTF</sequence>
<evidence type="ECO:0000313" key="2">
    <source>
        <dbReference type="EMBL" id="CAK9320634.1"/>
    </source>
</evidence>
<evidence type="ECO:0000256" key="1">
    <source>
        <dbReference type="SAM" id="MobiDB-lite"/>
    </source>
</evidence>
<reference evidence="2 3" key="1">
    <citation type="submission" date="2024-03" db="EMBL/GenBank/DDBJ databases">
        <authorList>
            <person name="Gkanogiannis A."/>
            <person name="Becerra Lopez-Lavalle L."/>
        </authorList>
    </citation>
    <scope>NUCLEOTIDE SEQUENCE [LARGE SCALE GENOMIC DNA]</scope>
</reference>
<dbReference type="Proteomes" id="UP001642487">
    <property type="component" value="Chromosome 4"/>
</dbReference>
<dbReference type="InterPro" id="IPR039313">
    <property type="entry name" value="HIT4"/>
</dbReference>
<dbReference type="EMBL" id="OZ021738">
    <property type="protein sequence ID" value="CAK9320634.1"/>
    <property type="molecule type" value="Genomic_DNA"/>
</dbReference>
<feature type="region of interest" description="Disordered" evidence="1">
    <location>
        <begin position="1"/>
        <end position="44"/>
    </location>
</feature>
<evidence type="ECO:0000313" key="3">
    <source>
        <dbReference type="Proteomes" id="UP001642487"/>
    </source>
</evidence>
<gene>
    <name evidence="2" type="ORF">CITCOLO1_LOCUS12687</name>
</gene>
<feature type="compositionally biased region" description="Basic and acidic residues" evidence="1">
    <location>
        <begin position="10"/>
        <end position="26"/>
    </location>
</feature>
<dbReference type="Gene3D" id="6.10.250.2770">
    <property type="match status" value="1"/>
</dbReference>
<protein>
    <submittedName>
        <fullName evidence="2">Uncharacterized protein</fullName>
    </submittedName>
</protein>
<name>A0ABP0YJS8_9ROSI</name>
<dbReference type="PANTHER" id="PTHR33704:SF1">
    <property type="entry name" value="PROTEIN HEAT INTOLERANT 4-RELATED"/>
    <property type="match status" value="1"/>
</dbReference>
<accession>A0ABP0YJS8</accession>
<organism evidence="2 3">
    <name type="scientific">Citrullus colocynthis</name>
    <name type="common">colocynth</name>
    <dbReference type="NCBI Taxonomy" id="252529"/>
    <lineage>
        <taxon>Eukaryota</taxon>
        <taxon>Viridiplantae</taxon>
        <taxon>Streptophyta</taxon>
        <taxon>Embryophyta</taxon>
        <taxon>Tracheophyta</taxon>
        <taxon>Spermatophyta</taxon>
        <taxon>Magnoliopsida</taxon>
        <taxon>eudicotyledons</taxon>
        <taxon>Gunneridae</taxon>
        <taxon>Pentapetalae</taxon>
        <taxon>rosids</taxon>
        <taxon>fabids</taxon>
        <taxon>Cucurbitales</taxon>
        <taxon>Cucurbitaceae</taxon>
        <taxon>Benincaseae</taxon>
        <taxon>Citrullus</taxon>
    </lineage>
</organism>
<proteinExistence type="predicted"/>
<dbReference type="PANTHER" id="PTHR33704">
    <property type="entry name" value="PROTEIN HEAT INTOLERANT 4-RELATED"/>
    <property type="match status" value="1"/>
</dbReference>
<keyword evidence="3" id="KW-1185">Reference proteome</keyword>